<sequence length="296" mass="33737">MKFKIFKEIIFTIIDTEINCSCDECEKRKLSNGITFFILKHKLWVETISNAELYKRLKMLNPQFEFQSDTLRQTIYDCITFGEVLINEVQPSVVVTDAAVGGDSEDMRSVCFQYHLGESILNWRINAVVPSSSSVLYCHIILPLSLAFELLNKKQAKLNNKLAILERHTNRLHEKLMLPISTIDNTEEENTDKDLDITHNFSNSLLSSPVTQNLFCEASRQLFTLKKTSENTPTSSTQTSSTCSGSSKVITKDSMTADDSEGEEEKRRSKLYKKLASQTNKYKSKEVVKRPGILRK</sequence>
<feature type="compositionally biased region" description="Low complexity" evidence="1">
    <location>
        <begin position="230"/>
        <end position="249"/>
    </location>
</feature>
<dbReference type="WBParaSite" id="TREG1_79570.1">
    <property type="protein sequence ID" value="TREG1_79570.1"/>
    <property type="gene ID" value="TREG1_79570"/>
</dbReference>
<protein>
    <submittedName>
        <fullName evidence="3">Uncharacterized protein</fullName>
    </submittedName>
</protein>
<evidence type="ECO:0000313" key="2">
    <source>
        <dbReference type="Proteomes" id="UP000050795"/>
    </source>
</evidence>
<evidence type="ECO:0000313" key="3">
    <source>
        <dbReference type="WBParaSite" id="TREG1_79570.1"/>
    </source>
</evidence>
<dbReference type="AlphaFoldDB" id="A0AA85KE00"/>
<accession>A0AA85KE00</accession>
<feature type="region of interest" description="Disordered" evidence="1">
    <location>
        <begin position="227"/>
        <end position="296"/>
    </location>
</feature>
<name>A0AA85KE00_TRIRE</name>
<dbReference type="Proteomes" id="UP000050795">
    <property type="component" value="Unassembled WGS sequence"/>
</dbReference>
<reference evidence="2" key="1">
    <citation type="submission" date="2022-06" db="EMBL/GenBank/DDBJ databases">
        <authorList>
            <person name="Berger JAMES D."/>
            <person name="Berger JAMES D."/>
        </authorList>
    </citation>
    <scope>NUCLEOTIDE SEQUENCE [LARGE SCALE GENOMIC DNA]</scope>
</reference>
<keyword evidence="2" id="KW-1185">Reference proteome</keyword>
<reference evidence="3" key="2">
    <citation type="submission" date="2023-11" db="UniProtKB">
        <authorList>
            <consortium name="WormBaseParasite"/>
        </authorList>
    </citation>
    <scope>IDENTIFICATION</scope>
</reference>
<evidence type="ECO:0000256" key="1">
    <source>
        <dbReference type="SAM" id="MobiDB-lite"/>
    </source>
</evidence>
<proteinExistence type="predicted"/>
<organism evidence="2 3">
    <name type="scientific">Trichobilharzia regenti</name>
    <name type="common">Nasal bird schistosome</name>
    <dbReference type="NCBI Taxonomy" id="157069"/>
    <lineage>
        <taxon>Eukaryota</taxon>
        <taxon>Metazoa</taxon>
        <taxon>Spiralia</taxon>
        <taxon>Lophotrochozoa</taxon>
        <taxon>Platyhelminthes</taxon>
        <taxon>Trematoda</taxon>
        <taxon>Digenea</taxon>
        <taxon>Strigeidida</taxon>
        <taxon>Schistosomatoidea</taxon>
        <taxon>Schistosomatidae</taxon>
        <taxon>Trichobilharzia</taxon>
    </lineage>
</organism>